<name>A0AAV3QV50_LITER</name>
<evidence type="ECO:0000313" key="2">
    <source>
        <dbReference type="EMBL" id="GAA0167920.1"/>
    </source>
</evidence>
<organism evidence="2 3">
    <name type="scientific">Lithospermum erythrorhizon</name>
    <name type="common">Purple gromwell</name>
    <name type="synonym">Lithospermum officinale var. erythrorhizon</name>
    <dbReference type="NCBI Taxonomy" id="34254"/>
    <lineage>
        <taxon>Eukaryota</taxon>
        <taxon>Viridiplantae</taxon>
        <taxon>Streptophyta</taxon>
        <taxon>Embryophyta</taxon>
        <taxon>Tracheophyta</taxon>
        <taxon>Spermatophyta</taxon>
        <taxon>Magnoliopsida</taxon>
        <taxon>eudicotyledons</taxon>
        <taxon>Gunneridae</taxon>
        <taxon>Pentapetalae</taxon>
        <taxon>asterids</taxon>
        <taxon>lamiids</taxon>
        <taxon>Boraginales</taxon>
        <taxon>Boraginaceae</taxon>
        <taxon>Boraginoideae</taxon>
        <taxon>Lithospermeae</taxon>
        <taxon>Lithospermum</taxon>
    </lineage>
</organism>
<proteinExistence type="predicted"/>
<protein>
    <submittedName>
        <fullName evidence="2">Uncharacterized protein</fullName>
    </submittedName>
</protein>
<comment type="caution">
    <text evidence="2">The sequence shown here is derived from an EMBL/GenBank/DDBJ whole genome shotgun (WGS) entry which is preliminary data.</text>
</comment>
<gene>
    <name evidence="2" type="ORF">LIER_22754</name>
</gene>
<dbReference type="Proteomes" id="UP001454036">
    <property type="component" value="Unassembled WGS sequence"/>
</dbReference>
<feature type="region of interest" description="Disordered" evidence="1">
    <location>
        <begin position="1"/>
        <end position="25"/>
    </location>
</feature>
<accession>A0AAV3QV50</accession>
<feature type="region of interest" description="Disordered" evidence="1">
    <location>
        <begin position="47"/>
        <end position="68"/>
    </location>
</feature>
<evidence type="ECO:0000256" key="1">
    <source>
        <dbReference type="SAM" id="MobiDB-lite"/>
    </source>
</evidence>
<keyword evidence="3" id="KW-1185">Reference proteome</keyword>
<evidence type="ECO:0000313" key="3">
    <source>
        <dbReference type="Proteomes" id="UP001454036"/>
    </source>
</evidence>
<sequence>MRDLSASPHPPPGQDQIPLLPTDHALAATPAGASRHLSTIVLQPEDHGEVGSATPQVPPSASFPALEPHTTKLSPFLLEGQPSLRKRMGYPLVYHWSSQSP</sequence>
<dbReference type="EMBL" id="BAABME010006273">
    <property type="protein sequence ID" value="GAA0167920.1"/>
    <property type="molecule type" value="Genomic_DNA"/>
</dbReference>
<reference evidence="2 3" key="1">
    <citation type="submission" date="2024-01" db="EMBL/GenBank/DDBJ databases">
        <title>The complete chloroplast genome sequence of Lithospermum erythrorhizon: insights into the phylogenetic relationship among Boraginaceae species and the maternal lineages of purple gromwells.</title>
        <authorList>
            <person name="Okada T."/>
            <person name="Watanabe K."/>
        </authorList>
    </citation>
    <scope>NUCLEOTIDE SEQUENCE [LARGE SCALE GENOMIC DNA]</scope>
</reference>
<dbReference type="AlphaFoldDB" id="A0AAV3QV50"/>